<evidence type="ECO:0000313" key="6">
    <source>
        <dbReference type="EMBL" id="MSC58498.1"/>
    </source>
</evidence>
<dbReference type="Proteomes" id="UP000481964">
    <property type="component" value="Unassembled WGS sequence"/>
</dbReference>
<dbReference type="EMBL" id="WKRD01000013">
    <property type="protein sequence ID" value="MSC58498.1"/>
    <property type="molecule type" value="Genomic_DNA"/>
</dbReference>
<name>A0A175A769_9FIRM</name>
<dbReference type="PANTHER" id="PTHR43278">
    <property type="entry name" value="NAD(P)H-DEPENDENT FMN-CONTAINING OXIDOREDUCTASE YWQN-RELATED"/>
    <property type="match status" value="1"/>
</dbReference>
<evidence type="ECO:0000313" key="5">
    <source>
        <dbReference type="EMBL" id="CUQ91801.1"/>
    </source>
</evidence>
<dbReference type="Pfam" id="PF03358">
    <property type="entry name" value="FMN_red"/>
    <property type="match status" value="1"/>
</dbReference>
<gene>
    <name evidence="4" type="ORF">ERS852490_03010</name>
    <name evidence="5" type="ORF">ERS852492_02961</name>
    <name evidence="6" type="ORF">GKE48_13745</name>
</gene>
<evidence type="ECO:0000256" key="1">
    <source>
        <dbReference type="ARBA" id="ARBA00022630"/>
    </source>
</evidence>
<dbReference type="InterPro" id="IPR029039">
    <property type="entry name" value="Flavoprotein-like_sf"/>
</dbReference>
<organism evidence="5 8">
    <name type="scientific">Lachnospira eligens</name>
    <dbReference type="NCBI Taxonomy" id="39485"/>
    <lineage>
        <taxon>Bacteria</taxon>
        <taxon>Bacillati</taxon>
        <taxon>Bacillota</taxon>
        <taxon>Clostridia</taxon>
        <taxon>Lachnospirales</taxon>
        <taxon>Lachnospiraceae</taxon>
        <taxon>Lachnospira</taxon>
    </lineage>
</organism>
<dbReference type="PANTHER" id="PTHR43278:SF4">
    <property type="entry name" value="NAD(P)H-DEPENDENT FMN-CONTAINING OXIDOREDUCTASE YWQN-RELATED"/>
    <property type="match status" value="1"/>
</dbReference>
<dbReference type="Proteomes" id="UP000095621">
    <property type="component" value="Unassembled WGS sequence"/>
</dbReference>
<dbReference type="Proteomes" id="UP000095780">
    <property type="component" value="Unassembled WGS sequence"/>
</dbReference>
<accession>A0A175A769</accession>
<dbReference type="AlphaFoldDB" id="A0A175A769"/>
<dbReference type="GO" id="GO:0016491">
    <property type="term" value="F:oxidoreductase activity"/>
    <property type="evidence" value="ECO:0007669"/>
    <property type="project" value="InterPro"/>
</dbReference>
<dbReference type="OrthoDB" id="9790975at2"/>
<sequence>MKVVLVNGSRRDAGCTYTALSVVAKELEAQGIDTEIVAVGSRVVKGELDAVVKEVGAKITDADGLIVGSPVYYASPTGEILMFLDRLFGAYGNELRYKCGSSIASARRGGTTSTVDVLNKYFQINQMPVVSSNYWNIVHGNTPDEVVKDEEGMQTMRLLGQNFAWLVKSIDAAKKQGIELPQGENKIKTNYIR</sequence>
<proteinExistence type="predicted"/>
<reference evidence="7 8" key="1">
    <citation type="submission" date="2015-09" db="EMBL/GenBank/DDBJ databases">
        <authorList>
            <consortium name="Pathogen Informatics"/>
        </authorList>
    </citation>
    <scope>NUCLEOTIDE SEQUENCE [LARGE SCALE GENOMIC DNA]</scope>
    <source>
        <strain evidence="4 7">2789STDY5834875</strain>
        <strain evidence="5 8">2789STDY5834878</strain>
    </source>
</reference>
<evidence type="ECO:0000313" key="8">
    <source>
        <dbReference type="Proteomes" id="UP000095780"/>
    </source>
</evidence>
<evidence type="ECO:0000313" key="4">
    <source>
        <dbReference type="EMBL" id="CUQ79344.1"/>
    </source>
</evidence>
<keyword evidence="1" id="KW-0285">Flavoprotein</keyword>
<protein>
    <submittedName>
        <fullName evidence="6">Flavodoxin family protein</fullName>
    </submittedName>
    <submittedName>
        <fullName evidence="5">Predicted flavoprotein</fullName>
    </submittedName>
</protein>
<keyword evidence="2" id="KW-0288">FMN</keyword>
<evidence type="ECO:0000259" key="3">
    <source>
        <dbReference type="Pfam" id="PF03358"/>
    </source>
</evidence>
<dbReference type="EMBL" id="CZBU01000009">
    <property type="protein sequence ID" value="CUQ79344.1"/>
    <property type="molecule type" value="Genomic_DNA"/>
</dbReference>
<dbReference type="SUPFAM" id="SSF52218">
    <property type="entry name" value="Flavoproteins"/>
    <property type="match status" value="1"/>
</dbReference>
<feature type="domain" description="NADPH-dependent FMN reductase-like" evidence="3">
    <location>
        <begin position="1"/>
        <end position="141"/>
    </location>
</feature>
<reference evidence="6 9" key="2">
    <citation type="journal article" date="2019" name="Nat. Med.">
        <title>A library of human gut bacterial isolates paired with longitudinal multiomics data enables mechanistic microbiome research.</title>
        <authorList>
            <person name="Poyet M."/>
            <person name="Groussin M."/>
            <person name="Gibbons S.M."/>
            <person name="Avila-Pacheco J."/>
            <person name="Jiang X."/>
            <person name="Kearney S.M."/>
            <person name="Perrotta A.R."/>
            <person name="Berdy B."/>
            <person name="Zhao S."/>
            <person name="Lieberman T.D."/>
            <person name="Swanson P.K."/>
            <person name="Smith M."/>
            <person name="Roesemann S."/>
            <person name="Alexander J.E."/>
            <person name="Rich S.A."/>
            <person name="Livny J."/>
            <person name="Vlamakis H."/>
            <person name="Clish C."/>
            <person name="Bullock K."/>
            <person name="Deik A."/>
            <person name="Scott J."/>
            <person name="Pierce K.A."/>
            <person name="Xavier R.J."/>
            <person name="Alm E.J."/>
        </authorList>
    </citation>
    <scope>NUCLEOTIDE SEQUENCE [LARGE SCALE GENOMIC DNA]</scope>
    <source>
        <strain evidence="6 9">BIOML-A1</strain>
    </source>
</reference>
<dbReference type="InterPro" id="IPR005025">
    <property type="entry name" value="FMN_Rdtase-like_dom"/>
</dbReference>
<evidence type="ECO:0000256" key="2">
    <source>
        <dbReference type="ARBA" id="ARBA00022643"/>
    </source>
</evidence>
<dbReference type="InterPro" id="IPR051796">
    <property type="entry name" value="ISF_SsuE-like"/>
</dbReference>
<dbReference type="Gene3D" id="3.40.50.360">
    <property type="match status" value="1"/>
</dbReference>
<evidence type="ECO:0000313" key="9">
    <source>
        <dbReference type="Proteomes" id="UP000481964"/>
    </source>
</evidence>
<evidence type="ECO:0000313" key="7">
    <source>
        <dbReference type="Proteomes" id="UP000095621"/>
    </source>
</evidence>
<dbReference type="EMBL" id="CZBV01000012">
    <property type="protein sequence ID" value="CUQ91801.1"/>
    <property type="molecule type" value="Genomic_DNA"/>
</dbReference>
<dbReference type="RefSeq" id="WP_022098698.1">
    <property type="nucleotide sequence ID" value="NZ_CABIXW010000012.1"/>
</dbReference>